<reference evidence="3" key="1">
    <citation type="journal article" date="2017" name="Genome Biol.">
        <title>Comparative genomics reveals high biological diversity and specific adaptations in the industrially and medically important fungal genus Aspergillus.</title>
        <authorList>
            <person name="de Vries R.P."/>
            <person name="Riley R."/>
            <person name="Wiebenga A."/>
            <person name="Aguilar-Osorio G."/>
            <person name="Amillis S."/>
            <person name="Uchima C.A."/>
            <person name="Anderluh G."/>
            <person name="Asadollahi M."/>
            <person name="Askin M."/>
            <person name="Barry K."/>
            <person name="Battaglia E."/>
            <person name="Bayram O."/>
            <person name="Benocci T."/>
            <person name="Braus-Stromeyer S.A."/>
            <person name="Caldana C."/>
            <person name="Canovas D."/>
            <person name="Cerqueira G.C."/>
            <person name="Chen F."/>
            <person name="Chen W."/>
            <person name="Choi C."/>
            <person name="Clum A."/>
            <person name="Dos Santos R.A."/>
            <person name="Damasio A.R."/>
            <person name="Diallinas G."/>
            <person name="Emri T."/>
            <person name="Fekete E."/>
            <person name="Flipphi M."/>
            <person name="Freyberg S."/>
            <person name="Gallo A."/>
            <person name="Gournas C."/>
            <person name="Habgood R."/>
            <person name="Hainaut M."/>
            <person name="Harispe M.L."/>
            <person name="Henrissat B."/>
            <person name="Hilden K.S."/>
            <person name="Hope R."/>
            <person name="Hossain A."/>
            <person name="Karabika E."/>
            <person name="Karaffa L."/>
            <person name="Karanyi Z."/>
            <person name="Krasevec N."/>
            <person name="Kuo A."/>
            <person name="Kusch H."/>
            <person name="LaButti K."/>
            <person name="Lagendijk E.L."/>
            <person name="Lapidus A."/>
            <person name="Levasseur A."/>
            <person name="Lindquist E."/>
            <person name="Lipzen A."/>
            <person name="Logrieco A.F."/>
            <person name="MacCabe A."/>
            <person name="Maekelae M.R."/>
            <person name="Malavazi I."/>
            <person name="Melin P."/>
            <person name="Meyer V."/>
            <person name="Mielnichuk N."/>
            <person name="Miskei M."/>
            <person name="Molnar A.P."/>
            <person name="Mule G."/>
            <person name="Ngan C.Y."/>
            <person name="Orejas M."/>
            <person name="Orosz E."/>
            <person name="Ouedraogo J.P."/>
            <person name="Overkamp K.M."/>
            <person name="Park H.-S."/>
            <person name="Perrone G."/>
            <person name="Piumi F."/>
            <person name="Punt P.J."/>
            <person name="Ram A.F."/>
            <person name="Ramon A."/>
            <person name="Rauscher S."/>
            <person name="Record E."/>
            <person name="Riano-Pachon D.M."/>
            <person name="Robert V."/>
            <person name="Roehrig J."/>
            <person name="Ruller R."/>
            <person name="Salamov A."/>
            <person name="Salih N.S."/>
            <person name="Samson R.A."/>
            <person name="Sandor E."/>
            <person name="Sanguinetti M."/>
            <person name="Schuetze T."/>
            <person name="Sepcic K."/>
            <person name="Shelest E."/>
            <person name="Sherlock G."/>
            <person name="Sophianopoulou V."/>
            <person name="Squina F.M."/>
            <person name="Sun H."/>
            <person name="Susca A."/>
            <person name="Todd R.B."/>
            <person name="Tsang A."/>
            <person name="Unkles S.E."/>
            <person name="van de Wiele N."/>
            <person name="van Rossen-Uffink D."/>
            <person name="Oliveira J.V."/>
            <person name="Vesth T.C."/>
            <person name="Visser J."/>
            <person name="Yu J.-H."/>
            <person name="Zhou M."/>
            <person name="Andersen M.R."/>
            <person name="Archer D.B."/>
            <person name="Baker S.E."/>
            <person name="Benoit I."/>
            <person name="Brakhage A.A."/>
            <person name="Braus G.H."/>
            <person name="Fischer R."/>
            <person name="Frisvad J.C."/>
            <person name="Goldman G.H."/>
            <person name="Houbraken J."/>
            <person name="Oakley B."/>
            <person name="Pocsi I."/>
            <person name="Scazzocchio C."/>
            <person name="Seiboth B."/>
            <person name="vanKuyk P.A."/>
            <person name="Wortman J."/>
            <person name="Dyer P.S."/>
            <person name="Grigoriev I.V."/>
        </authorList>
    </citation>
    <scope>NUCLEOTIDE SEQUENCE [LARGE SCALE GENOMIC DNA]</scope>
    <source>
        <strain evidence="3">CBS 583.65</strain>
    </source>
</reference>
<dbReference type="SUPFAM" id="SSF75304">
    <property type="entry name" value="Amidase signature (AS) enzymes"/>
    <property type="match status" value="1"/>
</dbReference>
<evidence type="ECO:0000256" key="1">
    <source>
        <dbReference type="SAM" id="SignalP"/>
    </source>
</evidence>
<dbReference type="AlphaFoldDB" id="A0A1L9PC29"/>
<protein>
    <recommendedName>
        <fullName evidence="4">Amidase domain-containing protein</fullName>
    </recommendedName>
</protein>
<dbReference type="GeneID" id="63725340"/>
<evidence type="ECO:0008006" key="4">
    <source>
        <dbReference type="Google" id="ProtNLM"/>
    </source>
</evidence>
<dbReference type="Gene3D" id="3.90.1300.10">
    <property type="entry name" value="Amidase signature (AS) domain"/>
    <property type="match status" value="1"/>
</dbReference>
<dbReference type="RefSeq" id="XP_040664786.1">
    <property type="nucleotide sequence ID" value="XM_040809829.1"/>
</dbReference>
<dbReference type="EMBL" id="KV878126">
    <property type="protein sequence ID" value="OJI99023.1"/>
    <property type="molecule type" value="Genomic_DNA"/>
</dbReference>
<feature type="chain" id="PRO_5012454013" description="Amidase domain-containing protein" evidence="1">
    <location>
        <begin position="27"/>
        <end position="100"/>
    </location>
</feature>
<dbReference type="Proteomes" id="UP000184073">
    <property type="component" value="Unassembled WGS sequence"/>
</dbReference>
<dbReference type="OrthoDB" id="5423360at2759"/>
<dbReference type="VEuPathDB" id="FungiDB:ASPVEDRAFT_25862"/>
<evidence type="ECO:0000313" key="3">
    <source>
        <dbReference type="Proteomes" id="UP000184073"/>
    </source>
</evidence>
<keyword evidence="3" id="KW-1185">Reference proteome</keyword>
<name>A0A1L9PC29_ASPVE</name>
<dbReference type="STRING" id="1036611.A0A1L9PC29"/>
<feature type="signal peptide" evidence="1">
    <location>
        <begin position="1"/>
        <end position="26"/>
    </location>
</feature>
<proteinExistence type="predicted"/>
<evidence type="ECO:0000313" key="2">
    <source>
        <dbReference type="EMBL" id="OJI99023.1"/>
    </source>
</evidence>
<dbReference type="InterPro" id="IPR036928">
    <property type="entry name" value="AS_sf"/>
</dbReference>
<accession>A0A1L9PC29</accession>
<gene>
    <name evidence="2" type="ORF">ASPVEDRAFT_25862</name>
</gene>
<keyword evidence="1" id="KW-0732">Signal</keyword>
<organism evidence="2 3">
    <name type="scientific">Aspergillus versicolor CBS 583.65</name>
    <dbReference type="NCBI Taxonomy" id="1036611"/>
    <lineage>
        <taxon>Eukaryota</taxon>
        <taxon>Fungi</taxon>
        <taxon>Dikarya</taxon>
        <taxon>Ascomycota</taxon>
        <taxon>Pezizomycotina</taxon>
        <taxon>Eurotiomycetes</taxon>
        <taxon>Eurotiomycetidae</taxon>
        <taxon>Eurotiales</taxon>
        <taxon>Aspergillaceae</taxon>
        <taxon>Aspergillus</taxon>
        <taxon>Aspergillus subgen. Nidulantes</taxon>
    </lineage>
</organism>
<sequence>MVPPRWLQALATLCISLSPLPGSVLGHSVAVPSRLHYKETAEQPLAGLRLGVKDIFHVKGLRPSGGNRAYYALYEPRNAAGPAIQRLIDLGAVVSLNTQG</sequence>